<dbReference type="AlphaFoldDB" id="A0A1I6G024"/>
<proteinExistence type="predicted"/>
<evidence type="ECO:0000313" key="3">
    <source>
        <dbReference type="Proteomes" id="UP000198932"/>
    </source>
</evidence>
<dbReference type="Proteomes" id="UP000198932">
    <property type="component" value="Unassembled WGS sequence"/>
</dbReference>
<feature type="compositionally biased region" description="Acidic residues" evidence="1">
    <location>
        <begin position="48"/>
        <end position="57"/>
    </location>
</feature>
<evidence type="ECO:0000256" key="1">
    <source>
        <dbReference type="SAM" id="MobiDB-lite"/>
    </source>
</evidence>
<accession>A0A1I6G024</accession>
<protein>
    <submittedName>
        <fullName evidence="2">Uncharacterized protein</fullName>
    </submittedName>
</protein>
<feature type="region of interest" description="Disordered" evidence="1">
    <location>
        <begin position="1"/>
        <end position="57"/>
    </location>
</feature>
<sequence length="57" mass="6643">MTMPDTKSGRERKGRNKRRQLENHLARRELDADDEPPEPYREATDAEFLAESDDAAR</sequence>
<keyword evidence="3" id="KW-1185">Reference proteome</keyword>
<name>A0A1I6G024_HALSD</name>
<reference evidence="3" key="1">
    <citation type="submission" date="2016-10" db="EMBL/GenBank/DDBJ databases">
        <authorList>
            <person name="Varghese N."/>
            <person name="Submissions S."/>
        </authorList>
    </citation>
    <scope>NUCLEOTIDE SEQUENCE [LARGE SCALE GENOMIC DNA]</scope>
    <source>
        <strain evidence="3">RD 26</strain>
    </source>
</reference>
<dbReference type="EMBL" id="FOYN01000002">
    <property type="protein sequence ID" value="SFR35516.1"/>
    <property type="molecule type" value="Genomic_DNA"/>
</dbReference>
<evidence type="ECO:0000313" key="2">
    <source>
        <dbReference type="EMBL" id="SFR35516.1"/>
    </source>
</evidence>
<organism evidence="2 3">
    <name type="scientific">Halorubrum sodomense</name>
    <dbReference type="NCBI Taxonomy" id="35743"/>
    <lineage>
        <taxon>Archaea</taxon>
        <taxon>Methanobacteriati</taxon>
        <taxon>Methanobacteriota</taxon>
        <taxon>Stenosarchaea group</taxon>
        <taxon>Halobacteria</taxon>
        <taxon>Halobacteriales</taxon>
        <taxon>Haloferacaceae</taxon>
        <taxon>Halorubrum</taxon>
    </lineage>
</organism>
<dbReference type="Pfam" id="PF26396">
    <property type="entry name" value="HacaP"/>
    <property type="match status" value="1"/>
</dbReference>
<gene>
    <name evidence="2" type="ORF">SAMN04487937_1445</name>
</gene>
<feature type="compositionally biased region" description="Basic and acidic residues" evidence="1">
    <location>
        <begin position="19"/>
        <end position="30"/>
    </location>
</feature>
<dbReference type="InterPro" id="IPR058858">
    <property type="entry name" value="HacaP"/>
</dbReference>